<organism evidence="1 2">
    <name type="scientific">Babesia bigemina</name>
    <dbReference type="NCBI Taxonomy" id="5866"/>
    <lineage>
        <taxon>Eukaryota</taxon>
        <taxon>Sar</taxon>
        <taxon>Alveolata</taxon>
        <taxon>Apicomplexa</taxon>
        <taxon>Aconoidasida</taxon>
        <taxon>Piroplasmida</taxon>
        <taxon>Babesiidae</taxon>
        <taxon>Babesia</taxon>
    </lineage>
</organism>
<proteinExistence type="predicted"/>
<sequence length="87" mass="9520">MLTIAKDLPNSAYIVAALTTMTRAKNGRNLDGIDAKHIGNMPYITIDTETAKTYKYVPTSEAFRAAINANSQMNKKKSEKATLCVPL</sequence>
<dbReference type="VEuPathDB" id="PiroplasmaDB:BBBOND_0301310"/>
<accession>A0A061D8C2</accession>
<dbReference type="AlphaFoldDB" id="A0A061D8C2"/>
<evidence type="ECO:0000313" key="1">
    <source>
        <dbReference type="EMBL" id="CDR96227.1"/>
    </source>
</evidence>
<dbReference type="GeneID" id="24564768"/>
<dbReference type="KEGG" id="bbig:BBBOND_0301310"/>
<name>A0A061D8C2_BABBI</name>
<evidence type="ECO:0000313" key="2">
    <source>
        <dbReference type="Proteomes" id="UP000033188"/>
    </source>
</evidence>
<reference evidence="2" key="1">
    <citation type="journal article" date="2014" name="Nucleic Acids Res.">
        <title>The evolutionary dynamics of variant antigen genes in Babesia reveal a history of genomic innovation underlying host-parasite interaction.</title>
        <authorList>
            <person name="Jackson A.P."/>
            <person name="Otto T.D."/>
            <person name="Darby A."/>
            <person name="Ramaprasad A."/>
            <person name="Xia D."/>
            <person name="Echaide I.E."/>
            <person name="Farber M."/>
            <person name="Gahlot S."/>
            <person name="Gamble J."/>
            <person name="Gupta D."/>
            <person name="Gupta Y."/>
            <person name="Jackson L."/>
            <person name="Malandrin L."/>
            <person name="Malas T.B."/>
            <person name="Moussa E."/>
            <person name="Nair M."/>
            <person name="Reid A.J."/>
            <person name="Sanders M."/>
            <person name="Sharma J."/>
            <person name="Tracey A."/>
            <person name="Quail M.A."/>
            <person name="Weir W."/>
            <person name="Wastling J.M."/>
            <person name="Hall N."/>
            <person name="Willadsen P."/>
            <person name="Lingelbach K."/>
            <person name="Shiels B."/>
            <person name="Tait A."/>
            <person name="Berriman M."/>
            <person name="Allred D.R."/>
            <person name="Pain A."/>
        </authorList>
    </citation>
    <scope>NUCLEOTIDE SEQUENCE [LARGE SCALE GENOMIC DNA]</scope>
    <source>
        <strain evidence="2">Bond</strain>
    </source>
</reference>
<gene>
    <name evidence="1" type="ORF">BBBOND_0301310</name>
</gene>
<dbReference type="EMBL" id="LK391709">
    <property type="protein sequence ID" value="CDR96227.1"/>
    <property type="molecule type" value="Genomic_DNA"/>
</dbReference>
<dbReference type="Proteomes" id="UP000033188">
    <property type="component" value="Chromosome 3"/>
</dbReference>
<dbReference type="RefSeq" id="XP_012768413.1">
    <property type="nucleotide sequence ID" value="XM_012912959.1"/>
</dbReference>
<protein>
    <submittedName>
        <fullName evidence="1">Uncharacterized protein</fullName>
    </submittedName>
</protein>
<keyword evidence="2" id="KW-1185">Reference proteome</keyword>